<dbReference type="Pfam" id="PF13246">
    <property type="entry name" value="Cation_ATPase"/>
    <property type="match status" value="1"/>
</dbReference>
<feature type="binding site" evidence="15">
    <location>
        <position position="705"/>
    </location>
    <ligand>
        <name>ATP</name>
        <dbReference type="ChEBI" id="CHEBI:30616"/>
    </ligand>
</feature>
<dbReference type="InterPro" id="IPR023299">
    <property type="entry name" value="ATPase_P-typ_cyto_dom_N"/>
</dbReference>
<dbReference type="Gene3D" id="3.40.50.1000">
    <property type="entry name" value="HAD superfamily/HAD-like"/>
    <property type="match status" value="1"/>
</dbReference>
<evidence type="ECO:0000256" key="11">
    <source>
        <dbReference type="ARBA" id="ARBA00023136"/>
    </source>
</evidence>
<dbReference type="GO" id="GO:0005886">
    <property type="term" value="C:plasma membrane"/>
    <property type="evidence" value="ECO:0007669"/>
    <property type="project" value="TreeGrafter"/>
</dbReference>
<evidence type="ECO:0000256" key="2">
    <source>
        <dbReference type="ARBA" id="ARBA00004308"/>
    </source>
</evidence>
<feature type="compositionally biased region" description="Polar residues" evidence="18">
    <location>
        <begin position="105"/>
        <end position="114"/>
    </location>
</feature>
<dbReference type="PANTHER" id="PTHR24092">
    <property type="entry name" value="PROBABLE PHOSPHOLIPID-TRANSPORTING ATPASE"/>
    <property type="match status" value="1"/>
</dbReference>
<feature type="domain" description="P-type ATPase N-terminal" evidence="20">
    <location>
        <begin position="135"/>
        <end position="198"/>
    </location>
</feature>
<dbReference type="PANTHER" id="PTHR24092:SF218">
    <property type="entry name" value="PHOSPHOLIPID-TRANSPORTING ATPASE"/>
    <property type="match status" value="1"/>
</dbReference>
<dbReference type="NCBIfam" id="TIGR01494">
    <property type="entry name" value="ATPase_P-type"/>
    <property type="match status" value="1"/>
</dbReference>
<feature type="binding site" evidence="15">
    <location>
        <position position="763"/>
    </location>
    <ligand>
        <name>ATP</name>
        <dbReference type="ChEBI" id="CHEBI:30616"/>
    </ligand>
</feature>
<dbReference type="GO" id="GO:0016887">
    <property type="term" value="F:ATP hydrolysis activity"/>
    <property type="evidence" value="ECO:0007669"/>
    <property type="project" value="InterPro"/>
</dbReference>
<keyword evidence="5 16" id="KW-0479">Metal-binding</keyword>
<evidence type="ECO:0000256" key="1">
    <source>
        <dbReference type="ARBA" id="ARBA00004141"/>
    </source>
</evidence>
<keyword evidence="11 17" id="KW-0472">Membrane</keyword>
<feature type="transmembrane region" description="Helical" evidence="17">
    <location>
        <begin position="417"/>
        <end position="440"/>
    </location>
</feature>
<name>A0A9W8DQU1_9FUNG</name>
<comment type="caution">
    <text evidence="22">The sequence shown here is derived from an EMBL/GenBank/DDBJ whole genome shotgun (WGS) entry which is preliminary data.</text>
</comment>
<organism evidence="22 23">
    <name type="scientific">Tieghemiomyces parasiticus</name>
    <dbReference type="NCBI Taxonomy" id="78921"/>
    <lineage>
        <taxon>Eukaryota</taxon>
        <taxon>Fungi</taxon>
        <taxon>Fungi incertae sedis</taxon>
        <taxon>Zoopagomycota</taxon>
        <taxon>Kickxellomycotina</taxon>
        <taxon>Dimargaritomycetes</taxon>
        <taxon>Dimargaritales</taxon>
        <taxon>Dimargaritaceae</taxon>
        <taxon>Tieghemiomyces</taxon>
    </lineage>
</organism>
<feature type="binding site" evidence="16">
    <location>
        <position position="543"/>
    </location>
    <ligand>
        <name>Mg(2+)</name>
        <dbReference type="ChEBI" id="CHEBI:18420"/>
    </ligand>
</feature>
<dbReference type="InterPro" id="IPR018303">
    <property type="entry name" value="ATPase_P-typ_P_site"/>
</dbReference>
<feature type="binding site" evidence="15">
    <location>
        <position position="727"/>
    </location>
    <ligand>
        <name>ATP</name>
        <dbReference type="ChEBI" id="CHEBI:30616"/>
    </ligand>
</feature>
<keyword evidence="6 15" id="KW-0547">Nucleotide-binding</keyword>
<feature type="transmembrane region" description="Helical" evidence="17">
    <location>
        <begin position="1140"/>
        <end position="1158"/>
    </location>
</feature>
<feature type="binding site" evidence="16">
    <location>
        <position position="541"/>
    </location>
    <ligand>
        <name>Mg(2+)</name>
        <dbReference type="ChEBI" id="CHEBI:18420"/>
    </ligand>
</feature>
<feature type="binding site" evidence="15">
    <location>
        <position position="543"/>
    </location>
    <ligand>
        <name>ATP</name>
        <dbReference type="ChEBI" id="CHEBI:30616"/>
    </ligand>
</feature>
<dbReference type="InterPro" id="IPR008250">
    <property type="entry name" value="ATPase_P-typ_transduc_dom_A_sf"/>
</dbReference>
<dbReference type="PRINTS" id="PR00119">
    <property type="entry name" value="CATATPASE"/>
</dbReference>
<feature type="binding site" evidence="15">
    <location>
        <position position="542"/>
    </location>
    <ligand>
        <name>ATP</name>
        <dbReference type="ChEBI" id="CHEBI:30616"/>
    </ligand>
</feature>
<dbReference type="OrthoDB" id="377733at2759"/>
<feature type="compositionally biased region" description="Polar residues" evidence="18">
    <location>
        <begin position="1"/>
        <end position="14"/>
    </location>
</feature>
<dbReference type="InterPro" id="IPR044492">
    <property type="entry name" value="P_typ_ATPase_HD_dom"/>
</dbReference>
<dbReference type="Gene3D" id="2.70.150.10">
    <property type="entry name" value="Calcium-transporting ATPase, cytoplasmic transduction domain A"/>
    <property type="match status" value="1"/>
</dbReference>
<feature type="binding site" evidence="16">
    <location>
        <position position="959"/>
    </location>
    <ligand>
        <name>Mg(2+)</name>
        <dbReference type="ChEBI" id="CHEBI:18420"/>
    </ligand>
</feature>
<evidence type="ECO:0000256" key="15">
    <source>
        <dbReference type="PIRSR" id="PIRSR606539-2"/>
    </source>
</evidence>
<evidence type="ECO:0000256" key="7">
    <source>
        <dbReference type="ARBA" id="ARBA00022840"/>
    </source>
</evidence>
<evidence type="ECO:0000256" key="10">
    <source>
        <dbReference type="ARBA" id="ARBA00022989"/>
    </source>
</evidence>
<feature type="transmembrane region" description="Helical" evidence="17">
    <location>
        <begin position="468"/>
        <end position="498"/>
    </location>
</feature>
<evidence type="ECO:0000313" key="23">
    <source>
        <dbReference type="Proteomes" id="UP001150569"/>
    </source>
</evidence>
<feature type="transmembrane region" description="Helical" evidence="17">
    <location>
        <begin position="1016"/>
        <end position="1034"/>
    </location>
</feature>
<dbReference type="Gene3D" id="3.40.1110.10">
    <property type="entry name" value="Calcium-transporting ATPase, cytoplasmic domain N"/>
    <property type="match status" value="1"/>
</dbReference>
<feature type="active site" description="4-aspartylphosphate intermediate" evidence="14">
    <location>
        <position position="541"/>
    </location>
</feature>
<dbReference type="SFLD" id="SFLDG00002">
    <property type="entry name" value="C1.7:_P-type_atpase_like"/>
    <property type="match status" value="1"/>
</dbReference>
<evidence type="ECO:0000256" key="12">
    <source>
        <dbReference type="ARBA" id="ARBA00034036"/>
    </source>
</evidence>
<feature type="region of interest" description="Disordered" evidence="18">
    <location>
        <begin position="1"/>
        <end position="46"/>
    </location>
</feature>
<dbReference type="GO" id="GO:0140326">
    <property type="term" value="F:ATPase-coupled intramembrane lipid transporter activity"/>
    <property type="evidence" value="ECO:0007669"/>
    <property type="project" value="UniProtKB-EC"/>
</dbReference>
<gene>
    <name evidence="22" type="ORF">IWQ60_009054</name>
</gene>
<feature type="transmembrane region" description="Helical" evidence="17">
    <location>
        <begin position="1203"/>
        <end position="1221"/>
    </location>
</feature>
<feature type="transmembrane region" description="Helical" evidence="17">
    <location>
        <begin position="1106"/>
        <end position="1128"/>
    </location>
</feature>
<feature type="binding site" evidence="16">
    <location>
        <position position="963"/>
    </location>
    <ligand>
        <name>Mg(2+)</name>
        <dbReference type="ChEBI" id="CHEBI:18420"/>
    </ligand>
</feature>
<dbReference type="SUPFAM" id="SSF56784">
    <property type="entry name" value="HAD-like"/>
    <property type="match status" value="1"/>
</dbReference>
<dbReference type="SUPFAM" id="SSF81665">
    <property type="entry name" value="Calcium ATPase, transmembrane domain M"/>
    <property type="match status" value="1"/>
</dbReference>
<dbReference type="InterPro" id="IPR032631">
    <property type="entry name" value="P-type_ATPase_N"/>
</dbReference>
<dbReference type="InterPro" id="IPR036412">
    <property type="entry name" value="HAD-like_sf"/>
</dbReference>
<evidence type="ECO:0000256" key="3">
    <source>
        <dbReference type="ARBA" id="ARBA00008109"/>
    </source>
</evidence>
<dbReference type="PROSITE" id="PS00154">
    <property type="entry name" value="ATPASE_E1_E2"/>
    <property type="match status" value="1"/>
</dbReference>
<dbReference type="InterPro" id="IPR023298">
    <property type="entry name" value="ATPase_P-typ_TM_dom_sf"/>
</dbReference>
<dbReference type="InterPro" id="IPR059000">
    <property type="entry name" value="ATPase_P-type_domA"/>
</dbReference>
<dbReference type="InterPro" id="IPR006539">
    <property type="entry name" value="P-type_ATPase_IV"/>
</dbReference>
<dbReference type="SUPFAM" id="SSF81660">
    <property type="entry name" value="Metal cation-transporting ATPase, ATP-binding domain N"/>
    <property type="match status" value="1"/>
</dbReference>
<dbReference type="EC" id="7.6.2.1" evidence="17"/>
<evidence type="ECO:0000256" key="6">
    <source>
        <dbReference type="ARBA" id="ARBA00022741"/>
    </source>
</evidence>
<feature type="binding site" evidence="15">
    <location>
        <position position="541"/>
    </location>
    <ligand>
        <name>ATP</name>
        <dbReference type="ChEBI" id="CHEBI:30616"/>
    </ligand>
</feature>
<evidence type="ECO:0000256" key="14">
    <source>
        <dbReference type="PIRSR" id="PIRSR606539-1"/>
    </source>
</evidence>
<feature type="binding site" evidence="15">
    <location>
        <position position="843"/>
    </location>
    <ligand>
        <name>ATP</name>
        <dbReference type="ChEBI" id="CHEBI:30616"/>
    </ligand>
</feature>
<feature type="binding site" evidence="15">
    <location>
        <position position="844"/>
    </location>
    <ligand>
        <name>ATP</name>
        <dbReference type="ChEBI" id="CHEBI:30616"/>
    </ligand>
</feature>
<dbReference type="Proteomes" id="UP001150569">
    <property type="component" value="Unassembled WGS sequence"/>
</dbReference>
<dbReference type="GO" id="GO:0000287">
    <property type="term" value="F:magnesium ion binding"/>
    <property type="evidence" value="ECO:0007669"/>
    <property type="project" value="UniProtKB-UniRule"/>
</dbReference>
<feature type="region of interest" description="Disordered" evidence="18">
    <location>
        <begin position="73"/>
        <end position="114"/>
    </location>
</feature>
<evidence type="ECO:0000256" key="16">
    <source>
        <dbReference type="PIRSR" id="PIRSR606539-3"/>
    </source>
</evidence>
<feature type="region of interest" description="Disordered" evidence="18">
    <location>
        <begin position="1247"/>
        <end position="1281"/>
    </location>
</feature>
<keyword evidence="9 17" id="KW-1278">Translocase</keyword>
<feature type="transmembrane region" description="Helical" evidence="17">
    <location>
        <begin position="175"/>
        <end position="193"/>
    </location>
</feature>
<feature type="transmembrane region" description="Helical" evidence="17">
    <location>
        <begin position="1049"/>
        <end position="1069"/>
    </location>
</feature>
<dbReference type="FunFam" id="3.40.50.1000:FF:000203">
    <property type="entry name" value="Phospholipid-transporting ATPase"/>
    <property type="match status" value="1"/>
</dbReference>
<evidence type="ECO:0000256" key="13">
    <source>
        <dbReference type="ARBA" id="ARBA00049128"/>
    </source>
</evidence>
<comment type="catalytic activity">
    <reaction evidence="13">
        <text>a 1,2-diacyl-sn-glycero-3-phosphoethanolamine(out) + ATP + H2O = a 1,2-diacyl-sn-glycero-3-phosphoethanolamine(in) + ADP + phosphate + H(+)</text>
        <dbReference type="Rhea" id="RHEA:66132"/>
        <dbReference type="ChEBI" id="CHEBI:15377"/>
        <dbReference type="ChEBI" id="CHEBI:15378"/>
        <dbReference type="ChEBI" id="CHEBI:30616"/>
        <dbReference type="ChEBI" id="CHEBI:43474"/>
        <dbReference type="ChEBI" id="CHEBI:64612"/>
        <dbReference type="ChEBI" id="CHEBI:456216"/>
    </reaction>
    <physiologicalReaction direction="left-to-right" evidence="13">
        <dbReference type="Rhea" id="RHEA:66133"/>
    </physiologicalReaction>
</comment>
<comment type="catalytic activity">
    <reaction evidence="12 17">
        <text>ATP + H2O + phospholipidSide 1 = ADP + phosphate + phospholipidSide 2.</text>
        <dbReference type="EC" id="7.6.2.1"/>
    </reaction>
</comment>
<feature type="binding site" evidence="15">
    <location>
        <position position="963"/>
    </location>
    <ligand>
        <name>ATP</name>
        <dbReference type="ChEBI" id="CHEBI:30616"/>
    </ligand>
</feature>
<dbReference type="Pfam" id="PF00122">
    <property type="entry name" value="E1-E2_ATPase"/>
    <property type="match status" value="1"/>
</dbReference>
<dbReference type="Pfam" id="PF16212">
    <property type="entry name" value="PhoLip_ATPase_C"/>
    <property type="match status" value="1"/>
</dbReference>
<evidence type="ECO:0000256" key="5">
    <source>
        <dbReference type="ARBA" id="ARBA00022723"/>
    </source>
</evidence>
<dbReference type="GO" id="GO:0005524">
    <property type="term" value="F:ATP binding"/>
    <property type="evidence" value="ECO:0007669"/>
    <property type="project" value="UniProtKB-UniRule"/>
</dbReference>
<keyword evidence="10 17" id="KW-1133">Transmembrane helix</keyword>
<dbReference type="SFLD" id="SFLDF00027">
    <property type="entry name" value="p-type_atpase"/>
    <property type="match status" value="1"/>
</dbReference>
<evidence type="ECO:0000259" key="20">
    <source>
        <dbReference type="Pfam" id="PF16209"/>
    </source>
</evidence>
<proteinExistence type="inferred from homology"/>
<evidence type="ECO:0000256" key="17">
    <source>
        <dbReference type="RuleBase" id="RU362033"/>
    </source>
</evidence>
<feature type="domain" description="P-type ATPase A" evidence="19">
    <location>
        <begin position="234"/>
        <end position="272"/>
    </location>
</feature>
<protein>
    <recommendedName>
        <fullName evidence="17">Phospholipid-transporting ATPase</fullName>
        <ecNumber evidence="17">7.6.2.1</ecNumber>
    </recommendedName>
</protein>
<feature type="binding site" evidence="15">
    <location>
        <position position="962"/>
    </location>
    <ligand>
        <name>ATP</name>
        <dbReference type="ChEBI" id="CHEBI:30616"/>
    </ligand>
</feature>
<comment type="similarity">
    <text evidence="3 17">Belongs to the cation transport ATPase (P-type) (TC 3.A.3) family. Type IV subfamily.</text>
</comment>
<dbReference type="Pfam" id="PF16209">
    <property type="entry name" value="PhoLip_ATPase_N"/>
    <property type="match status" value="1"/>
</dbReference>
<keyword evidence="23" id="KW-1185">Reference proteome</keyword>
<evidence type="ECO:0000256" key="4">
    <source>
        <dbReference type="ARBA" id="ARBA00022692"/>
    </source>
</evidence>
<keyword evidence="8 16" id="KW-0460">Magnesium</keyword>
<reference evidence="22" key="1">
    <citation type="submission" date="2022-07" db="EMBL/GenBank/DDBJ databases">
        <title>Phylogenomic reconstructions and comparative analyses of Kickxellomycotina fungi.</title>
        <authorList>
            <person name="Reynolds N.K."/>
            <person name="Stajich J.E."/>
            <person name="Barry K."/>
            <person name="Grigoriev I.V."/>
            <person name="Crous P."/>
            <person name="Smith M.E."/>
        </authorList>
    </citation>
    <scope>NUCLEOTIDE SEQUENCE</scope>
    <source>
        <strain evidence="22">RSA 861</strain>
    </source>
</reference>
<dbReference type="InterPro" id="IPR032630">
    <property type="entry name" value="P_typ_ATPase_c"/>
</dbReference>
<dbReference type="InterPro" id="IPR001757">
    <property type="entry name" value="P_typ_ATPase"/>
</dbReference>
<dbReference type="NCBIfam" id="TIGR01652">
    <property type="entry name" value="ATPase-Plipid"/>
    <property type="match status" value="1"/>
</dbReference>
<feature type="binding site" evidence="15">
    <location>
        <position position="845"/>
    </location>
    <ligand>
        <name>ATP</name>
        <dbReference type="ChEBI" id="CHEBI:30616"/>
    </ligand>
</feature>
<dbReference type="SFLD" id="SFLDS00003">
    <property type="entry name" value="Haloacid_Dehalogenase"/>
    <property type="match status" value="1"/>
</dbReference>
<evidence type="ECO:0000256" key="9">
    <source>
        <dbReference type="ARBA" id="ARBA00022967"/>
    </source>
</evidence>
<dbReference type="InterPro" id="IPR023214">
    <property type="entry name" value="HAD_sf"/>
</dbReference>
<feature type="binding site" evidence="15">
    <location>
        <position position="645"/>
    </location>
    <ligand>
        <name>ATP</name>
        <dbReference type="ChEBI" id="CHEBI:30616"/>
    </ligand>
</feature>
<evidence type="ECO:0000259" key="19">
    <source>
        <dbReference type="Pfam" id="PF00122"/>
    </source>
</evidence>
<keyword evidence="7 15" id="KW-0067">ATP-binding</keyword>
<comment type="subcellular location">
    <subcellularLocation>
        <location evidence="2">Endomembrane system</location>
    </subcellularLocation>
    <subcellularLocation>
        <location evidence="1 17">Membrane</location>
        <topology evidence="1 17">Multi-pass membrane protein</topology>
    </subcellularLocation>
</comment>
<comment type="cofactor">
    <cofactor evidence="16">
        <name>Mg(2+)</name>
        <dbReference type="ChEBI" id="CHEBI:18420"/>
    </cofactor>
</comment>
<feature type="binding site" evidence="15">
    <location>
        <position position="939"/>
    </location>
    <ligand>
        <name>ATP</name>
        <dbReference type="ChEBI" id="CHEBI:30616"/>
    </ligand>
</feature>
<keyword evidence="4 17" id="KW-0812">Transmembrane</keyword>
<feature type="compositionally biased region" description="Polar residues" evidence="18">
    <location>
        <begin position="21"/>
        <end position="32"/>
    </location>
</feature>
<dbReference type="SUPFAM" id="SSF81653">
    <property type="entry name" value="Calcium ATPase, transduction domain A"/>
    <property type="match status" value="1"/>
</dbReference>
<evidence type="ECO:0000313" key="22">
    <source>
        <dbReference type="EMBL" id="KAJ1913844.1"/>
    </source>
</evidence>
<feature type="transmembrane region" description="Helical" evidence="17">
    <location>
        <begin position="1165"/>
        <end position="1183"/>
    </location>
</feature>
<feature type="binding site" evidence="15">
    <location>
        <position position="933"/>
    </location>
    <ligand>
        <name>ATP</name>
        <dbReference type="ChEBI" id="CHEBI:30616"/>
    </ligand>
</feature>
<sequence length="1281" mass="144004">MDSSKLSVPSQSTVAMGDAATHQSTPDLTSCADTAAPTPQEPLEGLTMSTSQCPITADAELHRRLLDEAAFRPRAYTDPVRPTKLNGPATPSTEPGRTRLLRNKPSFSQSFRTSTNGSVSLADLSYDLPESYQVDFNHPSDLAKRYKYPTNYQRTTKYTLLTFVPLNLFSQFRRFYNIYFLLAAIFVLVVPSLEPVSEILPLCIVLTITAVKDGTDDYKRYRQDRRVNALEYEAVRDGQRVSVLSRDIRPGDVIYLTKGQSVPSDLVLLSTSFEDGTAFVETMDLDGETSLKRRSALRFTQPFASDAKVATLRGRIQCEFPNEKLDQLDGRIHFHRALAVSEKPLDHERTIEVTADPPETSVQPFTTDNVLLRGTHLRNTDYIYGVVVYAGADTKIMLNLKNTGLKFSTMETRLNRLIIAIFVWNAIMLVVSVVLSFAHYTRNDLTERPSAWYLGEVSRSAWEVVSQVMVFFVLYTFLIPISIFVSIELVHVLQALFMRWDPRMVSFRPATKTHKGGKKHMHVHSTSLHEDLGAVEYVFSDKTGTLTKNIMTLSKWGVGCQVFDEALEPGCLGRYMDTLDATYPLYAHYTRFWQAIALCHSAIPVIEPTPVAPTAGCDTSCAATSSEKPAGPLDGLVYEAQSPDEAALLDAIRQNGFVFHKRSKRFVEVYRRPLVTDLKPTTNTVQWQGTELQLDRYELLYTFPFSSDRKRMSVVVRTPEGIILLCKGADNVIIPRLCPDKTLPSLLTHTENSIHQFSLSGLRTLVVAARTLDADEFAELQVIMDQAQCALSHREQRLAEVAEWVETDLELLGCTAIEDRLQDQVPETIEFLLRCGIKVWLLTGDKQETAVKIGMSSHLITSQMNMMVLNAANELECADKLEEFSVVAESRAEGEDNALVINGATLGYILDDSALCKAFLRLGVLCHSVICCRVTPLQKARVVELVKKRLHKVTLSIGDGANDVSMIQVAHVGVGIEGMEGAQAVRASDYSFTEFKSLRPLIAIHGRYSYLRIANIIFYSFYKNIVLITVQFWFGFNNAWSGQTLYLDYYLTLFNTVFTCLPPVVAAIFDKDVDEHHLQLYPELFRQVKDNVYWNWRVMVHWGLSALWHSGVIYGALLLVQSSAIVYQNGSGMSYMVQEYFIGTVVFSVVTVKACFLMRHWVWPGVGGVVLTVVVYMLIQFGFELFNFVPKGTFAAVHSLPMLYFVSLWASVACMLPDLIVKYWMHTYHPEDAVIIRERCRLHQRPGQTVDVEDGSSVTDEDRSSSQSATLIPHRKSEGDH</sequence>
<dbReference type="GO" id="GO:0045332">
    <property type="term" value="P:phospholipid translocation"/>
    <property type="evidence" value="ECO:0007669"/>
    <property type="project" value="TreeGrafter"/>
</dbReference>
<evidence type="ECO:0000259" key="21">
    <source>
        <dbReference type="Pfam" id="PF16212"/>
    </source>
</evidence>
<evidence type="ECO:0000256" key="8">
    <source>
        <dbReference type="ARBA" id="ARBA00022842"/>
    </source>
</evidence>
<feature type="domain" description="P-type ATPase C-terminal" evidence="21">
    <location>
        <begin position="985"/>
        <end position="1231"/>
    </location>
</feature>
<evidence type="ECO:0000256" key="18">
    <source>
        <dbReference type="SAM" id="MobiDB-lite"/>
    </source>
</evidence>
<accession>A0A9W8DQU1</accession>
<dbReference type="EMBL" id="JANBPT010000722">
    <property type="protein sequence ID" value="KAJ1913844.1"/>
    <property type="molecule type" value="Genomic_DNA"/>
</dbReference>